<dbReference type="CDD" id="cd09804">
    <property type="entry name" value="Dcp1"/>
    <property type="match status" value="1"/>
</dbReference>
<dbReference type="GO" id="GO:0006397">
    <property type="term" value="P:mRNA processing"/>
    <property type="evidence" value="ECO:0007669"/>
    <property type="project" value="UniProtKB-KW"/>
</dbReference>
<dbReference type="SUPFAM" id="SSF50729">
    <property type="entry name" value="PH domain-like"/>
    <property type="match status" value="1"/>
</dbReference>
<keyword evidence="3" id="KW-0963">Cytoplasm</keyword>
<keyword evidence="4" id="KW-0507">mRNA processing</keyword>
<evidence type="ECO:0000256" key="5">
    <source>
        <dbReference type="SAM" id="MobiDB-lite"/>
    </source>
</evidence>
<proteinExistence type="inferred from homology"/>
<comment type="subcellular location">
    <subcellularLocation>
        <location evidence="1">Cytoplasm</location>
    </subcellularLocation>
</comment>
<dbReference type="InterPro" id="IPR010334">
    <property type="entry name" value="Dcp1"/>
</dbReference>
<dbReference type="InterPro" id="IPR011993">
    <property type="entry name" value="PH-like_dom_sf"/>
</dbReference>
<evidence type="ECO:0000256" key="4">
    <source>
        <dbReference type="ARBA" id="ARBA00022664"/>
    </source>
</evidence>
<dbReference type="GO" id="GO:0003729">
    <property type="term" value="F:mRNA binding"/>
    <property type="evidence" value="ECO:0007669"/>
    <property type="project" value="TreeGrafter"/>
</dbReference>
<feature type="compositionally biased region" description="Basic and acidic residues" evidence="5">
    <location>
        <begin position="251"/>
        <end position="261"/>
    </location>
</feature>
<dbReference type="PANTHER" id="PTHR16290">
    <property type="entry name" value="TRANSCRIPTION FACTOR SMIF DECAPPING ENZYME DCP1"/>
    <property type="match status" value="1"/>
</dbReference>
<organism evidence="6 7">
    <name type="scientific">Cryptosporidium xiaoi</name>
    <dbReference type="NCBI Taxonomy" id="659607"/>
    <lineage>
        <taxon>Eukaryota</taxon>
        <taxon>Sar</taxon>
        <taxon>Alveolata</taxon>
        <taxon>Apicomplexa</taxon>
        <taxon>Conoidasida</taxon>
        <taxon>Coccidia</taxon>
        <taxon>Eucoccidiorida</taxon>
        <taxon>Eimeriorina</taxon>
        <taxon>Cryptosporidiidae</taxon>
        <taxon>Cryptosporidium</taxon>
    </lineage>
</organism>
<reference evidence="6 7" key="1">
    <citation type="submission" date="2023-10" db="EMBL/GenBank/DDBJ databases">
        <title>Comparative genomics analysis reveals potential genetic determinants of host preference in Cryptosporidium xiaoi.</title>
        <authorList>
            <person name="Xiao L."/>
            <person name="Li J."/>
        </authorList>
    </citation>
    <scope>NUCLEOTIDE SEQUENCE [LARGE SCALE GENOMIC DNA]</scope>
    <source>
        <strain evidence="6 7">52996</strain>
    </source>
</reference>
<dbReference type="GO" id="GO:0008047">
    <property type="term" value="F:enzyme activator activity"/>
    <property type="evidence" value="ECO:0007669"/>
    <property type="project" value="InterPro"/>
</dbReference>
<evidence type="ECO:0000313" key="7">
    <source>
        <dbReference type="Proteomes" id="UP001311799"/>
    </source>
</evidence>
<dbReference type="Gene3D" id="2.30.29.30">
    <property type="entry name" value="Pleckstrin-homology domain (PH domain)/Phosphotyrosine-binding domain (PTB)"/>
    <property type="match status" value="1"/>
</dbReference>
<dbReference type="PANTHER" id="PTHR16290:SF0">
    <property type="entry name" value="DECAPPING PROTEIN 1, ISOFORM A"/>
    <property type="match status" value="1"/>
</dbReference>
<gene>
    <name evidence="6" type="ORF">RS030_81219</name>
</gene>
<sequence length="330" mass="38284">MSVYQFDNRKEIFEEERKRLNLQLLRRHDESINEIVAHSSFVSVYVMDSNSQKWIRGDVEGFLHIVERNIEPKYQLIVLNQKNPENLILGISEEWEISAETHFLFYKIPSNNNSVVSCLWFYDVEERKFIEKELKEIISKLTEINMNNKSDSKYLEQMPSSSIFKPDQEIFYNDDARKTILGFLNKNAPVNNDGVLSDMTNSKMKSAKNKVKNNDENTETVKKTNTSNNSSKNSDTSKNKIQNTNNNSNNRVDDSDEHNCDEIPSDPLKRLLHFQGILGRKRDSDSNKVIPKKEKKSISPEEITEAVVDVLSSKEVYEMICKRISNLMNS</sequence>
<keyword evidence="7" id="KW-1185">Reference proteome</keyword>
<feature type="compositionally biased region" description="Low complexity" evidence="5">
    <location>
        <begin position="223"/>
        <end position="250"/>
    </location>
</feature>
<evidence type="ECO:0000313" key="6">
    <source>
        <dbReference type="EMBL" id="KAK6587816.1"/>
    </source>
</evidence>
<comment type="similarity">
    <text evidence="2">Belongs to the DCP1 family.</text>
</comment>
<dbReference type="Pfam" id="PF06058">
    <property type="entry name" value="DCP1"/>
    <property type="match status" value="1"/>
</dbReference>
<evidence type="ECO:0000256" key="3">
    <source>
        <dbReference type="ARBA" id="ARBA00022490"/>
    </source>
</evidence>
<feature type="compositionally biased region" description="Basic and acidic residues" evidence="5">
    <location>
        <begin position="212"/>
        <end position="222"/>
    </location>
</feature>
<comment type="caution">
    <text evidence="6">The sequence shown here is derived from an EMBL/GenBank/DDBJ whole genome shotgun (WGS) entry which is preliminary data.</text>
</comment>
<dbReference type="GO" id="GO:0000932">
    <property type="term" value="C:P-body"/>
    <property type="evidence" value="ECO:0007669"/>
    <property type="project" value="TreeGrafter"/>
</dbReference>
<name>A0AAV9XT03_9CRYT</name>
<protein>
    <submittedName>
        <fullName evidence="6">Uncharacterized protein</fullName>
    </submittedName>
</protein>
<dbReference type="Proteomes" id="UP001311799">
    <property type="component" value="Unassembled WGS sequence"/>
</dbReference>
<dbReference type="GO" id="GO:0031087">
    <property type="term" value="P:deadenylation-independent decapping of nuclear-transcribed mRNA"/>
    <property type="evidence" value="ECO:0007669"/>
    <property type="project" value="TreeGrafter"/>
</dbReference>
<dbReference type="AlphaFoldDB" id="A0AAV9XT03"/>
<accession>A0AAV9XT03</accession>
<dbReference type="EMBL" id="JAWDEY010000036">
    <property type="protein sequence ID" value="KAK6587816.1"/>
    <property type="molecule type" value="Genomic_DNA"/>
</dbReference>
<evidence type="ECO:0000256" key="1">
    <source>
        <dbReference type="ARBA" id="ARBA00004496"/>
    </source>
</evidence>
<dbReference type="GO" id="GO:0000290">
    <property type="term" value="P:deadenylation-dependent decapping of nuclear-transcribed mRNA"/>
    <property type="evidence" value="ECO:0007669"/>
    <property type="project" value="InterPro"/>
</dbReference>
<evidence type="ECO:0000256" key="2">
    <source>
        <dbReference type="ARBA" id="ARBA00008778"/>
    </source>
</evidence>
<feature type="region of interest" description="Disordered" evidence="5">
    <location>
        <begin position="192"/>
        <end position="265"/>
    </location>
</feature>